<evidence type="ECO:0000256" key="1">
    <source>
        <dbReference type="SAM" id="MobiDB-lite"/>
    </source>
</evidence>
<evidence type="ECO:0000313" key="4">
    <source>
        <dbReference type="Proteomes" id="UP000295620"/>
    </source>
</evidence>
<organism evidence="3 4">
    <name type="scientific">Pedobacter metabolipauper</name>
    <dbReference type="NCBI Taxonomy" id="425513"/>
    <lineage>
        <taxon>Bacteria</taxon>
        <taxon>Pseudomonadati</taxon>
        <taxon>Bacteroidota</taxon>
        <taxon>Sphingobacteriia</taxon>
        <taxon>Sphingobacteriales</taxon>
        <taxon>Sphingobacteriaceae</taxon>
        <taxon>Pedobacter</taxon>
    </lineage>
</organism>
<feature type="signal peptide" evidence="2">
    <location>
        <begin position="1"/>
        <end position="25"/>
    </location>
</feature>
<dbReference type="Proteomes" id="UP000295620">
    <property type="component" value="Unassembled WGS sequence"/>
</dbReference>
<proteinExistence type="predicted"/>
<evidence type="ECO:0000313" key="3">
    <source>
        <dbReference type="EMBL" id="TDQ06992.1"/>
    </source>
</evidence>
<dbReference type="InterPro" id="IPR005901">
    <property type="entry name" value="GLPGLI"/>
</dbReference>
<reference evidence="3 4" key="1">
    <citation type="submission" date="2019-03" db="EMBL/GenBank/DDBJ databases">
        <title>Genomic Encyclopedia of Archaeal and Bacterial Type Strains, Phase II (KMG-II): from individual species to whole genera.</title>
        <authorList>
            <person name="Goeker M."/>
        </authorList>
    </citation>
    <scope>NUCLEOTIDE SEQUENCE [LARGE SCALE GENOMIC DNA]</scope>
    <source>
        <strain evidence="3 4">DSM 19035</strain>
    </source>
</reference>
<gene>
    <name evidence="3" type="ORF">ATK78_4008</name>
</gene>
<name>A0A4R6SRD7_9SPHI</name>
<dbReference type="EMBL" id="SNYC01000007">
    <property type="protein sequence ID" value="TDQ06992.1"/>
    <property type="molecule type" value="Genomic_DNA"/>
</dbReference>
<accession>A0A4R6SRD7</accession>
<keyword evidence="4" id="KW-1185">Reference proteome</keyword>
<sequence>MNQHMKKSILITACIALLAMVNAYAQKADTLRAKATYTFTHIQDTNQRDTSYTEQMVLLLGRNASVYLSLEKVLQDEKMKKQIEEQIKNSAPGKMSININKTGERKVNAQEIFQFAEEKKLITKLRLVNNYLIEEPLPAIDWNISNETSTISGLNCQKATAHFKGRDYIAWFSQDLPFQAGPWKLNGLPGLIVEAYDTKKEVIFKFEGFEEVKNAAPVETDEKQIGGNIIKLGGIGSSDMLKSQTITLPKDGIKATQKEYDKLSEAMKKDPSGFINSSFAGSGTMVKSVQRSNLPPADPNKKVTVLNNPIELPERK</sequence>
<keyword evidence="2" id="KW-0732">Signal</keyword>
<comment type="caution">
    <text evidence="3">The sequence shown here is derived from an EMBL/GenBank/DDBJ whole genome shotgun (WGS) entry which is preliminary data.</text>
</comment>
<feature type="chain" id="PRO_5021026758" evidence="2">
    <location>
        <begin position="26"/>
        <end position="316"/>
    </location>
</feature>
<feature type="region of interest" description="Disordered" evidence="1">
    <location>
        <begin position="289"/>
        <end position="316"/>
    </location>
</feature>
<dbReference type="NCBIfam" id="TIGR01200">
    <property type="entry name" value="GLPGLI"/>
    <property type="match status" value="1"/>
</dbReference>
<evidence type="ECO:0000256" key="2">
    <source>
        <dbReference type="SAM" id="SignalP"/>
    </source>
</evidence>
<dbReference type="AlphaFoldDB" id="A0A4R6SRD7"/>
<dbReference type="Pfam" id="PF09697">
    <property type="entry name" value="Porph_ging"/>
    <property type="match status" value="1"/>
</dbReference>
<protein>
    <submittedName>
        <fullName evidence="3">GLPGLI family protein</fullName>
    </submittedName>
</protein>